<dbReference type="SUPFAM" id="SSF56112">
    <property type="entry name" value="Protein kinase-like (PK-like)"/>
    <property type="match status" value="1"/>
</dbReference>
<feature type="compositionally biased region" description="Low complexity" evidence="9">
    <location>
        <begin position="418"/>
        <end position="434"/>
    </location>
</feature>
<comment type="caution">
    <text evidence="11">The sequence shown here is derived from an EMBL/GenBank/DDBJ whole genome shotgun (WGS) entry which is preliminary data.</text>
</comment>
<evidence type="ECO:0000256" key="6">
    <source>
        <dbReference type="ARBA" id="ARBA00022840"/>
    </source>
</evidence>
<dbReference type="Proteomes" id="UP000078113">
    <property type="component" value="Unassembled WGS sequence"/>
</dbReference>
<evidence type="ECO:0000256" key="1">
    <source>
        <dbReference type="ARBA" id="ARBA00012513"/>
    </source>
</evidence>
<keyword evidence="4" id="KW-0547">Nucleotide-binding</keyword>
<dbReference type="PROSITE" id="PS50011">
    <property type="entry name" value="PROTEIN_KINASE_DOM"/>
    <property type="match status" value="1"/>
</dbReference>
<feature type="compositionally biased region" description="Low complexity" evidence="9">
    <location>
        <begin position="395"/>
        <end position="411"/>
    </location>
</feature>
<feature type="region of interest" description="Disordered" evidence="9">
    <location>
        <begin position="568"/>
        <end position="589"/>
    </location>
</feature>
<dbReference type="InterPro" id="IPR008271">
    <property type="entry name" value="Ser/Thr_kinase_AS"/>
</dbReference>
<evidence type="ECO:0000256" key="8">
    <source>
        <dbReference type="ARBA" id="ARBA00048679"/>
    </source>
</evidence>
<sequence length="684" mass="72895">MSTPAPQTIPTRTPASQQQQPTPSLPIDTPLKPPPATTVTLNDLDSPETKAPIFISTVSPPTRSNTVLTGSIGSAGGSGALVGDLGGLGSSSLNNLGTSPLSVSSDRSTASAPPSQTATLRATTRGPRTPQDFKYGQVLGEGSYSTVVEAWDLLSDPKTAAQAAAVAAGGTLSASSSYASLRNNNRSRASSTASIGAAAAAAAAGLSSPSSARTNGHLSSSVGGNDNLYARSPESAASAIVKENSAIDTTGKRVYAIKILHKAHIIKEKKHKYVGFEKEALSRLTRAPGIITLYWTFQDRESLYFVLALAPNGELLSHIKTLGSFSTSCIRYYSAQLLDAIRSIHEAGIIHRDMKPENVLFDKEMRIKVTDFGSAKILMPSAAALANRAAAASSAPSSSVPAPAPVTPQRQQQREVRTTTMTPRSPSTSTTMRPALVRSADEADPAATNGNPSAILPGSAVSPTEKPSSFVGTAEYVSPELLLSRQVSFASDWWAFGCIVFQMLCGRPPFKGPTEYQTFQRILHREMEWPEVFEGEQEKGRDVSEIRALVEGLLVLAPEDRLGYVPLSKKAGDDDVKPEKEEDEETKARRIVQAASEGARQIRSQAFFKDVEWDLLWNGPVPKLEAGRVGPRVPLGTPMSQLEYEFGDAAFFEEDEEDGDGEEEEDEDEVVEVMASGRTMAAQA</sequence>
<evidence type="ECO:0000256" key="3">
    <source>
        <dbReference type="ARBA" id="ARBA00022679"/>
    </source>
</evidence>
<evidence type="ECO:0000256" key="9">
    <source>
        <dbReference type="SAM" id="MobiDB-lite"/>
    </source>
</evidence>
<dbReference type="PANTHER" id="PTHR24356">
    <property type="entry name" value="SERINE/THREONINE-PROTEIN KINASE"/>
    <property type="match status" value="1"/>
</dbReference>
<evidence type="ECO:0000259" key="10">
    <source>
        <dbReference type="PROSITE" id="PS50011"/>
    </source>
</evidence>
<feature type="domain" description="Protein kinase" evidence="10">
    <location>
        <begin position="133"/>
        <end position="576"/>
    </location>
</feature>
<feature type="region of interest" description="Disordered" evidence="9">
    <location>
        <begin position="207"/>
        <end position="226"/>
    </location>
</feature>
<dbReference type="PROSITE" id="PS00108">
    <property type="entry name" value="PROTEIN_KINASE_ST"/>
    <property type="match status" value="1"/>
</dbReference>
<proteinExistence type="predicted"/>
<dbReference type="Gene3D" id="1.10.510.10">
    <property type="entry name" value="Transferase(Phosphotransferase) domain 1"/>
    <property type="match status" value="2"/>
</dbReference>
<evidence type="ECO:0000313" key="11">
    <source>
        <dbReference type="EMBL" id="KAE8270730.1"/>
    </source>
</evidence>
<feature type="compositionally biased region" description="Polar residues" evidence="9">
    <location>
        <begin position="103"/>
        <end position="122"/>
    </location>
</feature>
<dbReference type="InterPro" id="IPR000719">
    <property type="entry name" value="Prot_kinase_dom"/>
</dbReference>
<organism evidence="11 12">
    <name type="scientific">Tilletia walkeri</name>
    <dbReference type="NCBI Taxonomy" id="117179"/>
    <lineage>
        <taxon>Eukaryota</taxon>
        <taxon>Fungi</taxon>
        <taxon>Dikarya</taxon>
        <taxon>Basidiomycota</taxon>
        <taxon>Ustilaginomycotina</taxon>
        <taxon>Exobasidiomycetes</taxon>
        <taxon>Tilletiales</taxon>
        <taxon>Tilletiaceae</taxon>
        <taxon>Tilletia</taxon>
    </lineage>
</organism>
<feature type="region of interest" description="Disordered" evidence="9">
    <location>
        <begin position="1"/>
        <end position="48"/>
    </location>
</feature>
<reference evidence="11" key="2">
    <citation type="journal article" date="2019" name="IMA Fungus">
        <title>Genome sequencing and comparison of five Tilletia species to identify candidate genes for the detection of regulated species infecting wheat.</title>
        <authorList>
            <person name="Nguyen H.D.T."/>
            <person name="Sultana T."/>
            <person name="Kesanakurti P."/>
            <person name="Hambleton S."/>
        </authorList>
    </citation>
    <scope>NUCLEOTIDE SEQUENCE</scope>
    <source>
        <strain evidence="11">DAOMC 236422</strain>
    </source>
</reference>
<keyword evidence="6" id="KW-0067">ATP-binding</keyword>
<gene>
    <name evidence="11" type="ORF">A4X09_0g1610</name>
</gene>
<keyword evidence="2" id="KW-0723">Serine/threonine-protein kinase</keyword>
<evidence type="ECO:0000256" key="2">
    <source>
        <dbReference type="ARBA" id="ARBA00022527"/>
    </source>
</evidence>
<dbReference type="EMBL" id="LWDG02000039">
    <property type="protein sequence ID" value="KAE8270730.1"/>
    <property type="molecule type" value="Genomic_DNA"/>
</dbReference>
<dbReference type="InterPro" id="IPR011009">
    <property type="entry name" value="Kinase-like_dom_sf"/>
</dbReference>
<name>A0A8X7NEV4_9BASI</name>
<reference evidence="11" key="1">
    <citation type="submission" date="2016-04" db="EMBL/GenBank/DDBJ databases">
        <authorList>
            <person name="Nguyen H.D."/>
            <person name="Samba Siva P."/>
            <person name="Cullis J."/>
            <person name="Levesque C.A."/>
            <person name="Hambleton S."/>
        </authorList>
    </citation>
    <scope>NUCLEOTIDE SEQUENCE</scope>
    <source>
        <strain evidence="11">DAOMC 236422</strain>
    </source>
</reference>
<feature type="compositionally biased region" description="Low complexity" evidence="9">
    <location>
        <begin position="10"/>
        <end position="22"/>
    </location>
</feature>
<evidence type="ECO:0000256" key="5">
    <source>
        <dbReference type="ARBA" id="ARBA00022777"/>
    </source>
</evidence>
<feature type="compositionally biased region" description="Basic and acidic residues" evidence="9">
    <location>
        <begin position="570"/>
        <end position="580"/>
    </location>
</feature>
<keyword evidence="12" id="KW-1185">Reference proteome</keyword>
<dbReference type="AlphaFoldDB" id="A0A8X7NEV4"/>
<dbReference type="Pfam" id="PF00069">
    <property type="entry name" value="Pkinase"/>
    <property type="match status" value="2"/>
</dbReference>
<feature type="compositionally biased region" description="Polar residues" evidence="9">
    <location>
        <begin position="213"/>
        <end position="224"/>
    </location>
</feature>
<dbReference type="SMART" id="SM00220">
    <property type="entry name" value="S_TKc"/>
    <property type="match status" value="1"/>
</dbReference>
<evidence type="ECO:0000256" key="7">
    <source>
        <dbReference type="ARBA" id="ARBA00047899"/>
    </source>
</evidence>
<dbReference type="GO" id="GO:0035556">
    <property type="term" value="P:intracellular signal transduction"/>
    <property type="evidence" value="ECO:0007669"/>
    <property type="project" value="TreeGrafter"/>
</dbReference>
<comment type="catalytic activity">
    <reaction evidence="7">
        <text>L-threonyl-[protein] + ATP = O-phospho-L-threonyl-[protein] + ADP + H(+)</text>
        <dbReference type="Rhea" id="RHEA:46608"/>
        <dbReference type="Rhea" id="RHEA-COMP:11060"/>
        <dbReference type="Rhea" id="RHEA-COMP:11605"/>
        <dbReference type="ChEBI" id="CHEBI:15378"/>
        <dbReference type="ChEBI" id="CHEBI:30013"/>
        <dbReference type="ChEBI" id="CHEBI:30616"/>
        <dbReference type="ChEBI" id="CHEBI:61977"/>
        <dbReference type="ChEBI" id="CHEBI:456216"/>
        <dbReference type="EC" id="2.7.11.1"/>
    </reaction>
</comment>
<evidence type="ECO:0000313" key="12">
    <source>
        <dbReference type="Proteomes" id="UP000078113"/>
    </source>
</evidence>
<comment type="catalytic activity">
    <reaction evidence="8">
        <text>L-seryl-[protein] + ATP = O-phospho-L-seryl-[protein] + ADP + H(+)</text>
        <dbReference type="Rhea" id="RHEA:17989"/>
        <dbReference type="Rhea" id="RHEA-COMP:9863"/>
        <dbReference type="Rhea" id="RHEA-COMP:11604"/>
        <dbReference type="ChEBI" id="CHEBI:15378"/>
        <dbReference type="ChEBI" id="CHEBI:29999"/>
        <dbReference type="ChEBI" id="CHEBI:30616"/>
        <dbReference type="ChEBI" id="CHEBI:83421"/>
        <dbReference type="ChEBI" id="CHEBI:456216"/>
        <dbReference type="EC" id="2.7.11.1"/>
    </reaction>
</comment>
<accession>A0A8X7NEV4</accession>
<dbReference type="GO" id="GO:0004674">
    <property type="term" value="F:protein serine/threonine kinase activity"/>
    <property type="evidence" value="ECO:0007669"/>
    <property type="project" value="UniProtKB-KW"/>
</dbReference>
<dbReference type="PANTHER" id="PTHR24356:SF163">
    <property type="entry name" value="3-PHOSPHOINOSITIDE-DEPENDENT PROTEIN KINASE 1-RELATED"/>
    <property type="match status" value="1"/>
</dbReference>
<dbReference type="GO" id="GO:0005524">
    <property type="term" value="F:ATP binding"/>
    <property type="evidence" value="ECO:0007669"/>
    <property type="project" value="UniProtKB-KW"/>
</dbReference>
<keyword evidence="3" id="KW-0808">Transferase</keyword>
<protein>
    <recommendedName>
        <fullName evidence="1">non-specific serine/threonine protein kinase</fullName>
        <ecNumber evidence="1">2.7.11.1</ecNumber>
    </recommendedName>
</protein>
<dbReference type="Gene3D" id="3.30.200.20">
    <property type="entry name" value="Phosphorylase Kinase, domain 1"/>
    <property type="match status" value="1"/>
</dbReference>
<feature type="region of interest" description="Disordered" evidence="9">
    <location>
        <begin position="395"/>
        <end position="464"/>
    </location>
</feature>
<dbReference type="InterPro" id="IPR050236">
    <property type="entry name" value="Ser_Thr_kinase_AGC"/>
</dbReference>
<feature type="region of interest" description="Disordered" evidence="9">
    <location>
        <begin position="99"/>
        <end position="136"/>
    </location>
</feature>
<evidence type="ECO:0000256" key="4">
    <source>
        <dbReference type="ARBA" id="ARBA00022741"/>
    </source>
</evidence>
<dbReference type="EC" id="2.7.11.1" evidence="1"/>
<keyword evidence="5" id="KW-0418">Kinase</keyword>